<evidence type="ECO:0000256" key="3">
    <source>
        <dbReference type="ARBA" id="ARBA00004637"/>
    </source>
</evidence>
<protein>
    <recommendedName>
        <fullName evidence="24">Acylglycerol kinase, mitochondrial</fullName>
        <ecNumber evidence="5">2.7.1.107</ecNumber>
        <ecNumber evidence="22">2.7.1.138</ecNumber>
        <ecNumber evidence="23">2.7.1.94</ecNumber>
    </recommendedName>
    <alternativeName>
        <fullName evidence="25">Multiple substrate lipid kinase</fullName>
    </alternativeName>
</protein>
<feature type="domain" description="DAGKc" evidence="30">
    <location>
        <begin position="61"/>
        <end position="205"/>
    </location>
</feature>
<evidence type="ECO:0000256" key="6">
    <source>
        <dbReference type="ARBA" id="ARBA00022679"/>
    </source>
</evidence>
<evidence type="ECO:0000256" key="13">
    <source>
        <dbReference type="ARBA" id="ARBA00023136"/>
    </source>
</evidence>
<comment type="catalytic activity">
    <reaction evidence="29">
        <text>N-(hexanoyl)sphing-4-enine + ATP = N-hexanoylsphing-4-enine 1-phosphate + ADP + H(+)</text>
        <dbReference type="Rhea" id="RHEA:43312"/>
        <dbReference type="ChEBI" id="CHEBI:15378"/>
        <dbReference type="ChEBI" id="CHEBI:30616"/>
        <dbReference type="ChEBI" id="CHEBI:63867"/>
        <dbReference type="ChEBI" id="CHEBI:82959"/>
        <dbReference type="ChEBI" id="CHEBI:456216"/>
    </reaction>
    <physiologicalReaction direction="left-to-right" evidence="29">
        <dbReference type="Rhea" id="RHEA:43313"/>
    </physiologicalReaction>
</comment>
<comment type="catalytic activity">
    <reaction evidence="18">
        <text>a 1-acyl-sn-glycerol + ATP = a 1-acyl-sn-glycero-3-phosphate + ADP + H(+)</text>
        <dbReference type="Rhea" id="RHEA:33747"/>
        <dbReference type="ChEBI" id="CHEBI:15378"/>
        <dbReference type="ChEBI" id="CHEBI:30616"/>
        <dbReference type="ChEBI" id="CHEBI:57970"/>
        <dbReference type="ChEBI" id="CHEBI:64683"/>
        <dbReference type="ChEBI" id="CHEBI:456216"/>
    </reaction>
    <physiologicalReaction direction="left-to-right" evidence="18">
        <dbReference type="Rhea" id="RHEA:33748"/>
    </physiologicalReaction>
</comment>
<dbReference type="PANTHER" id="PTHR12358">
    <property type="entry name" value="SPHINGOSINE KINASE"/>
    <property type="match status" value="1"/>
</dbReference>
<comment type="catalytic activity">
    <reaction evidence="14">
        <text>1,2-di-(9Z-octadecenoyl)-sn-glycerol + ATP = 1,2-di-(9Z-octadecenoyl)-sn-glycero-3-phosphate + ADP + H(+)</text>
        <dbReference type="Rhea" id="RHEA:40327"/>
        <dbReference type="ChEBI" id="CHEBI:15378"/>
        <dbReference type="ChEBI" id="CHEBI:30616"/>
        <dbReference type="ChEBI" id="CHEBI:52333"/>
        <dbReference type="ChEBI" id="CHEBI:74546"/>
        <dbReference type="ChEBI" id="CHEBI:456216"/>
    </reaction>
    <physiologicalReaction direction="left-to-right" evidence="14">
        <dbReference type="Rhea" id="RHEA:40328"/>
    </physiologicalReaction>
</comment>
<evidence type="ECO:0000256" key="27">
    <source>
        <dbReference type="ARBA" id="ARBA00048034"/>
    </source>
</evidence>
<evidence type="ECO:0000256" key="15">
    <source>
        <dbReference type="ARBA" id="ARBA00023411"/>
    </source>
</evidence>
<dbReference type="GO" id="GO:0046486">
    <property type="term" value="P:glycerolipid metabolic process"/>
    <property type="evidence" value="ECO:0007669"/>
    <property type="project" value="UniProtKB-UniPathway"/>
</dbReference>
<comment type="similarity">
    <text evidence="21">Belongs to the AGK family.</text>
</comment>
<dbReference type="EMBL" id="GIIL01003467">
    <property type="protein sequence ID" value="NOV47193.1"/>
    <property type="molecule type" value="Transcribed_RNA"/>
</dbReference>
<evidence type="ECO:0000256" key="1">
    <source>
        <dbReference type="ARBA" id="ARBA00001946"/>
    </source>
</evidence>
<name>A0A6M2DLJ5_XENCH</name>
<evidence type="ECO:0000313" key="31">
    <source>
        <dbReference type="EMBL" id="NOV47193.1"/>
    </source>
</evidence>
<proteinExistence type="inferred from homology"/>
<comment type="catalytic activity">
    <reaction evidence="26">
        <text>a 2-acylglycerol + ATP = a 2-acyl-sn-glycerol 3-phosphate + ADP + H(+)</text>
        <dbReference type="Rhea" id="RHEA:39847"/>
        <dbReference type="ChEBI" id="CHEBI:15378"/>
        <dbReference type="ChEBI" id="CHEBI:17389"/>
        <dbReference type="ChEBI" id="CHEBI:30616"/>
        <dbReference type="ChEBI" id="CHEBI:64982"/>
        <dbReference type="ChEBI" id="CHEBI:456216"/>
    </reaction>
    <physiologicalReaction direction="left-to-right" evidence="26">
        <dbReference type="Rhea" id="RHEA:39848"/>
    </physiologicalReaction>
</comment>
<dbReference type="AlphaFoldDB" id="A0A6M2DLJ5"/>
<dbReference type="Pfam" id="PF00781">
    <property type="entry name" value="DAGK_cat"/>
    <property type="match status" value="1"/>
</dbReference>
<dbReference type="InterPro" id="IPR050187">
    <property type="entry name" value="Lipid_Phosphate_FormReg"/>
</dbReference>
<evidence type="ECO:0000256" key="2">
    <source>
        <dbReference type="ARBA" id="ARBA00004569"/>
    </source>
</evidence>
<keyword evidence="6" id="KW-0808">Transferase</keyword>
<dbReference type="GO" id="GO:0004143">
    <property type="term" value="F:ATP-dependent diacylglycerol kinase activity"/>
    <property type="evidence" value="ECO:0007669"/>
    <property type="project" value="UniProtKB-EC"/>
</dbReference>
<evidence type="ECO:0000256" key="26">
    <source>
        <dbReference type="ARBA" id="ARBA00044480"/>
    </source>
</evidence>
<evidence type="ECO:0000256" key="20">
    <source>
        <dbReference type="ARBA" id="ARBA00024636"/>
    </source>
</evidence>
<evidence type="ECO:0000256" key="25">
    <source>
        <dbReference type="ARBA" id="ARBA00030553"/>
    </source>
</evidence>
<comment type="catalytic activity">
    <reaction evidence="28">
        <text>a monoacylglycerol + ATP = a monoacyl-sn-glycero-3-phosphate + ADP + H(+)</text>
        <dbReference type="Rhea" id="RHEA:19293"/>
        <dbReference type="ChEBI" id="CHEBI:15378"/>
        <dbReference type="ChEBI" id="CHEBI:17408"/>
        <dbReference type="ChEBI" id="CHEBI:30616"/>
        <dbReference type="ChEBI" id="CHEBI:77589"/>
        <dbReference type="ChEBI" id="CHEBI:456216"/>
        <dbReference type="EC" id="2.7.1.94"/>
    </reaction>
    <physiologicalReaction direction="left-to-right" evidence="28">
        <dbReference type="Rhea" id="RHEA:19294"/>
    </physiologicalReaction>
</comment>
<organism evidence="31">
    <name type="scientific">Xenopsylla cheopis</name>
    <name type="common">Oriental rat flea</name>
    <name type="synonym">Pulex cheopis</name>
    <dbReference type="NCBI Taxonomy" id="163159"/>
    <lineage>
        <taxon>Eukaryota</taxon>
        <taxon>Metazoa</taxon>
        <taxon>Ecdysozoa</taxon>
        <taxon>Arthropoda</taxon>
        <taxon>Hexapoda</taxon>
        <taxon>Insecta</taxon>
        <taxon>Pterygota</taxon>
        <taxon>Neoptera</taxon>
        <taxon>Endopterygota</taxon>
        <taxon>Siphonaptera</taxon>
        <taxon>Pulicidae</taxon>
        <taxon>Xenopsyllinae</taxon>
        <taxon>Xenopsylla</taxon>
    </lineage>
</organism>
<evidence type="ECO:0000256" key="14">
    <source>
        <dbReference type="ARBA" id="ARBA00023371"/>
    </source>
</evidence>
<dbReference type="EC" id="2.7.1.138" evidence="22"/>
<evidence type="ECO:0000256" key="16">
    <source>
        <dbReference type="ARBA" id="ARBA00024483"/>
    </source>
</evidence>
<evidence type="ECO:0000256" key="23">
    <source>
        <dbReference type="ARBA" id="ARBA00026098"/>
    </source>
</evidence>
<dbReference type="PROSITE" id="PS50146">
    <property type="entry name" value="DAGK"/>
    <property type="match status" value="1"/>
</dbReference>
<dbReference type="InterPro" id="IPR017438">
    <property type="entry name" value="ATP-NAD_kinase_N"/>
</dbReference>
<dbReference type="GO" id="GO:0005524">
    <property type="term" value="F:ATP binding"/>
    <property type="evidence" value="ECO:0007669"/>
    <property type="project" value="UniProtKB-KW"/>
</dbReference>
<dbReference type="UniPathway" id="UPA00230"/>
<evidence type="ECO:0000256" key="28">
    <source>
        <dbReference type="ARBA" id="ARBA00048663"/>
    </source>
</evidence>
<evidence type="ECO:0000256" key="19">
    <source>
        <dbReference type="ARBA" id="ARBA00024556"/>
    </source>
</evidence>
<evidence type="ECO:0000256" key="29">
    <source>
        <dbReference type="ARBA" id="ARBA00048876"/>
    </source>
</evidence>
<dbReference type="PANTHER" id="PTHR12358:SF31">
    <property type="entry name" value="ACYLGLYCEROL KINASE, MITOCHONDRIAL"/>
    <property type="match status" value="1"/>
</dbReference>
<evidence type="ECO:0000256" key="17">
    <source>
        <dbReference type="ARBA" id="ARBA00024505"/>
    </source>
</evidence>
<dbReference type="SUPFAM" id="SSF111331">
    <property type="entry name" value="NAD kinase/diacylglycerol kinase-like"/>
    <property type="match status" value="1"/>
</dbReference>
<keyword evidence="13" id="KW-0472">Membrane</keyword>
<evidence type="ECO:0000256" key="4">
    <source>
        <dbReference type="ARBA" id="ARBA00005175"/>
    </source>
</evidence>
<keyword evidence="12" id="KW-0496">Mitochondrion</keyword>
<evidence type="ECO:0000256" key="8">
    <source>
        <dbReference type="ARBA" id="ARBA00022777"/>
    </source>
</evidence>
<comment type="catalytic activity">
    <reaction evidence="27">
        <text>an N-acylsphing-4-enine + ATP = an N-acylsphing-4-enine 1-phosphate + ADP + H(+)</text>
        <dbReference type="Rhea" id="RHEA:17929"/>
        <dbReference type="ChEBI" id="CHEBI:15378"/>
        <dbReference type="ChEBI" id="CHEBI:30616"/>
        <dbReference type="ChEBI" id="CHEBI:52639"/>
        <dbReference type="ChEBI" id="CHEBI:57674"/>
        <dbReference type="ChEBI" id="CHEBI:456216"/>
        <dbReference type="EC" id="2.7.1.138"/>
    </reaction>
    <physiologicalReaction direction="left-to-right" evidence="27">
        <dbReference type="Rhea" id="RHEA:17930"/>
    </physiologicalReaction>
</comment>
<comment type="catalytic activity">
    <reaction evidence="20">
        <text>1-hexadecanoyl-sn-glycerol + ATP = 1-hexadecanoyl-sn-glycero-3-phosphate + ADP + H(+)</text>
        <dbReference type="Rhea" id="RHEA:43308"/>
        <dbReference type="ChEBI" id="CHEBI:15378"/>
        <dbReference type="ChEBI" id="CHEBI:30616"/>
        <dbReference type="ChEBI" id="CHEBI:57518"/>
        <dbReference type="ChEBI" id="CHEBI:75542"/>
        <dbReference type="ChEBI" id="CHEBI:456216"/>
    </reaction>
    <physiologicalReaction direction="left-to-right" evidence="20">
        <dbReference type="Rhea" id="RHEA:43309"/>
    </physiologicalReaction>
</comment>
<evidence type="ECO:0000256" key="21">
    <source>
        <dbReference type="ARBA" id="ARBA00025749"/>
    </source>
</evidence>
<keyword evidence="9" id="KW-0999">Mitochondrion inner membrane</keyword>
<dbReference type="InterPro" id="IPR016064">
    <property type="entry name" value="NAD/diacylglycerol_kinase_sf"/>
</dbReference>
<comment type="subcellular location">
    <subcellularLocation>
        <location evidence="3">Mitochondrion inner membrane</location>
        <topology evidence="3">Peripheral membrane protein</topology>
    </subcellularLocation>
    <subcellularLocation>
        <location evidence="2">Mitochondrion intermembrane space</location>
    </subcellularLocation>
</comment>
<dbReference type="GO" id="GO:0047620">
    <property type="term" value="F:acylglycerol kinase activity"/>
    <property type="evidence" value="ECO:0007669"/>
    <property type="project" value="UniProtKB-EC"/>
</dbReference>
<evidence type="ECO:0000256" key="7">
    <source>
        <dbReference type="ARBA" id="ARBA00022741"/>
    </source>
</evidence>
<evidence type="ECO:0000256" key="18">
    <source>
        <dbReference type="ARBA" id="ARBA00024512"/>
    </source>
</evidence>
<dbReference type="GO" id="GO:0005743">
    <property type="term" value="C:mitochondrial inner membrane"/>
    <property type="evidence" value="ECO:0007669"/>
    <property type="project" value="UniProtKB-SubCell"/>
</dbReference>
<evidence type="ECO:0000256" key="12">
    <source>
        <dbReference type="ARBA" id="ARBA00023128"/>
    </source>
</evidence>
<dbReference type="GO" id="GO:0001729">
    <property type="term" value="F:ceramide kinase activity"/>
    <property type="evidence" value="ECO:0007669"/>
    <property type="project" value="UniProtKB-EC"/>
</dbReference>
<keyword evidence="8 31" id="KW-0418">Kinase</keyword>
<dbReference type="GO" id="GO:0005758">
    <property type="term" value="C:mitochondrial intermembrane space"/>
    <property type="evidence" value="ECO:0007669"/>
    <property type="project" value="UniProtKB-SubCell"/>
</dbReference>
<comment type="catalytic activity">
    <reaction evidence="15">
        <text>a 1,2-diacyl-sn-glycerol + ATP = a 1,2-diacyl-sn-glycero-3-phosphate + ADP + H(+)</text>
        <dbReference type="Rhea" id="RHEA:10272"/>
        <dbReference type="ChEBI" id="CHEBI:15378"/>
        <dbReference type="ChEBI" id="CHEBI:17815"/>
        <dbReference type="ChEBI" id="CHEBI:30616"/>
        <dbReference type="ChEBI" id="CHEBI:58608"/>
        <dbReference type="ChEBI" id="CHEBI:456216"/>
        <dbReference type="EC" id="2.7.1.107"/>
    </reaction>
    <physiologicalReaction direction="left-to-right" evidence="15">
        <dbReference type="Rhea" id="RHEA:10273"/>
    </physiologicalReaction>
</comment>
<evidence type="ECO:0000256" key="11">
    <source>
        <dbReference type="ARBA" id="ARBA00023098"/>
    </source>
</evidence>
<keyword evidence="10" id="KW-0067">ATP-binding</keyword>
<dbReference type="GO" id="GO:0046512">
    <property type="term" value="P:sphingosine biosynthetic process"/>
    <property type="evidence" value="ECO:0007669"/>
    <property type="project" value="TreeGrafter"/>
</dbReference>
<sequence>MSSVVKFAKTIRNNWKKSVFAACAVSYGISYGNEKYKINCLMRTYCQEAMRYGDQPIAATTDPKTVTVILNPAANKRSANDSFKKYCEPILHLGGFEVNIISTTSEGSARKTIEELPNLPDAILVAGGDGTLAECVTGMLRRSDGATCPIGVLPLGRCSNVGSEMFPGVTESGLKRVTALAKSAMAVLQGKETYRDVMQIKLLADQDNDGDKIKETKPVYAVGSLQWGAFRDAISSRDKYWYYGPLREYVTFLFNGYKDTLTWSCKALLSYSDPCSGCQNCVQEKPKPKQTNSRWWSRILLKVPEKEQQNEIDYSKIYNEDCIQVHEKTIDTLDFQLTTSKIENSETPSLRVKLGPDKISYGDFVSEGWKRIKGDKTNVIEKLDARMLEIIPETISSEEKPVWFAIDNEEYEVKPIRVTLVPKAIKLFCS</sequence>
<evidence type="ECO:0000256" key="5">
    <source>
        <dbReference type="ARBA" id="ARBA00012133"/>
    </source>
</evidence>
<keyword evidence="11" id="KW-0443">Lipid metabolism</keyword>
<dbReference type="InterPro" id="IPR001206">
    <property type="entry name" value="Diacylglycerol_kinase_cat_dom"/>
</dbReference>
<dbReference type="InterPro" id="IPR045579">
    <property type="entry name" value="AGK_C"/>
</dbReference>
<dbReference type="Gene3D" id="3.40.50.10330">
    <property type="entry name" value="Probable inorganic polyphosphate/atp-NAD kinase, domain 1"/>
    <property type="match status" value="1"/>
</dbReference>
<dbReference type="EC" id="2.7.1.94" evidence="23"/>
<keyword evidence="7" id="KW-0547">Nucleotide-binding</keyword>
<accession>A0A6M2DLJ5</accession>
<reference evidence="31" key="1">
    <citation type="submission" date="2020-03" db="EMBL/GenBank/DDBJ databases">
        <title>Transcriptomic Profiling of the Digestive Tract of the Rat Flea, Xenopsylla cheopis, Following Blood Feeding and Infection with Yersinia pestis.</title>
        <authorList>
            <person name="Bland D.M."/>
            <person name="Martens C.A."/>
            <person name="Virtaneva K."/>
            <person name="Kanakabandi K."/>
            <person name="Long D."/>
            <person name="Rosenke R."/>
            <person name="Saturday G.A."/>
            <person name="Hoyt F.H."/>
            <person name="Bruno D.P."/>
            <person name="Ribeiro J.M.C."/>
            <person name="Hinnebusch J."/>
        </authorList>
    </citation>
    <scope>NUCLEOTIDE SEQUENCE</scope>
</reference>
<dbReference type="EC" id="2.7.1.107" evidence="5"/>
<dbReference type="Pfam" id="PF19712">
    <property type="entry name" value="AGK_C"/>
    <property type="match status" value="1"/>
</dbReference>
<evidence type="ECO:0000256" key="10">
    <source>
        <dbReference type="ARBA" id="ARBA00022840"/>
    </source>
</evidence>
<comment type="catalytic activity">
    <reaction evidence="16">
        <text>1-(5Z,8Z,11Z,14Z-eicosatetraenoyl)-sn-glycerol + ATP = 1-(5Z,8Z,11Z,14Z-eicosatetraenoyl)-sn-glycero-3-phosphate + ADP + H(+)</text>
        <dbReference type="Rhea" id="RHEA:43328"/>
        <dbReference type="ChEBI" id="CHEBI:15378"/>
        <dbReference type="ChEBI" id="CHEBI:30616"/>
        <dbReference type="ChEBI" id="CHEBI:34071"/>
        <dbReference type="ChEBI" id="CHEBI:74938"/>
        <dbReference type="ChEBI" id="CHEBI:456216"/>
    </reaction>
    <physiologicalReaction direction="left-to-right" evidence="16">
        <dbReference type="Rhea" id="RHEA:43329"/>
    </physiologicalReaction>
</comment>
<dbReference type="GO" id="GO:0046513">
    <property type="term" value="P:ceramide biosynthetic process"/>
    <property type="evidence" value="ECO:0007669"/>
    <property type="project" value="TreeGrafter"/>
</dbReference>
<evidence type="ECO:0000256" key="9">
    <source>
        <dbReference type="ARBA" id="ARBA00022792"/>
    </source>
</evidence>
<comment type="pathway">
    <text evidence="4">Lipid metabolism; glycerolipid metabolism.</text>
</comment>
<evidence type="ECO:0000256" key="22">
    <source>
        <dbReference type="ARBA" id="ARBA00026096"/>
    </source>
</evidence>
<comment type="catalytic activity">
    <reaction evidence="19">
        <text>2-(5Z,8Z,11Z,14Z-eicosatetraenoyl)-glycerol + ATP = 2-(5Z,8Z,11Z,14Z-eicosatetraenoyl)-sn-glycero-3-phosphate + ADP + H(+)</text>
        <dbReference type="Rhea" id="RHEA:43316"/>
        <dbReference type="ChEBI" id="CHEBI:15378"/>
        <dbReference type="ChEBI" id="CHEBI:30616"/>
        <dbReference type="ChEBI" id="CHEBI:52392"/>
        <dbReference type="ChEBI" id="CHEBI:78209"/>
        <dbReference type="ChEBI" id="CHEBI:456216"/>
    </reaction>
    <physiologicalReaction direction="left-to-right" evidence="19">
        <dbReference type="Rhea" id="RHEA:43317"/>
    </physiologicalReaction>
</comment>
<evidence type="ECO:0000256" key="24">
    <source>
        <dbReference type="ARBA" id="ARBA00026142"/>
    </source>
</evidence>
<comment type="catalytic activity">
    <reaction evidence="17">
        <text>1-(9Z-octadecenoyl)-sn-glycerol + ATP = 1-(9Z-octadecenoyl)-sn-glycero-3-phosphate + ADP + H(+)</text>
        <dbReference type="Rhea" id="RHEA:41079"/>
        <dbReference type="ChEBI" id="CHEBI:15378"/>
        <dbReference type="ChEBI" id="CHEBI:30616"/>
        <dbReference type="ChEBI" id="CHEBI:74544"/>
        <dbReference type="ChEBI" id="CHEBI:75757"/>
        <dbReference type="ChEBI" id="CHEBI:456216"/>
    </reaction>
    <physiologicalReaction direction="left-to-right" evidence="17">
        <dbReference type="Rhea" id="RHEA:41080"/>
    </physiologicalReaction>
</comment>
<evidence type="ECO:0000259" key="30">
    <source>
        <dbReference type="PROSITE" id="PS50146"/>
    </source>
</evidence>
<comment type="cofactor">
    <cofactor evidence="1">
        <name>Mg(2+)</name>
        <dbReference type="ChEBI" id="CHEBI:18420"/>
    </cofactor>
</comment>